<comment type="subcellular location">
    <subcellularLocation>
        <location evidence="3">Cytoplasm</location>
    </subcellularLocation>
</comment>
<sequence>EIIKKNLRILKLRFILDYKYIWSIEPATTAAALRSTSSPPQTSTTITNVLSSLKNTKEAYLEAVRILLVLLDNVLKYPNELKYRTIRSENKSIKEKLLSLEGCSQLLTAIGFRHSGSEYKLPLEASLDVIRAYRDALVKRRDYWLNHKQEIITEVNSKAMAPTLKANEIMKPIEASRPYKQRITFPRVLRTTNSFLQSLELYSDAVMQYEDEKLLEAGRALIPIDDLTQKASEKLMAMQEAQQQTAAADVKEFCIRDLILVELVNWFNTEFFEWINNIPCKVCGSEESKLKRTQTEGECRVEVGMCCGQETKFYRYNDIAQLLVSRKGRCGEYANCFTFLCRCLDFDARIVHSLFDHVWIEVYSESQLRWLHIDPSDNVVDSPLMYQHGWKRNIDYVFAYSCDDIQDVTWRYCNNHKDTLLKRRFCTENELIEAIIAIRKKRQMHLSEERKKILSQRCMLELIELTVERPPTENELKGRSSGSLTWRQSRGEHSFSNIYIFTLNDEEIAKKQFNLRYSCSSDTYERYLKDTSGLSTPITSHKTWQSCQYSSENILRKVERDWKMVYLARQEDSDFAEIVWKFNFSQGNLKVKRFKLNLEKKTFGEGQIEVLLRDCKNNVIVNSLENCQEFEICAKLSGGKGDVAWQHTQLFRQSLNSNEYPFDLQIELE</sequence>
<evidence type="ECO:0000256" key="12">
    <source>
        <dbReference type="ARBA" id="ARBA00032901"/>
    </source>
</evidence>
<evidence type="ECO:0000256" key="2">
    <source>
        <dbReference type="ARBA" id="ARBA00001947"/>
    </source>
</evidence>
<dbReference type="SMART" id="SM00613">
    <property type="entry name" value="PAW"/>
    <property type="match status" value="1"/>
</dbReference>
<accession>A0A0L0CPF8</accession>
<name>A0A0L0CPF8_LUCCU</name>
<feature type="non-terminal residue" evidence="15">
    <location>
        <position position="669"/>
    </location>
</feature>
<dbReference type="Gene3D" id="2.20.25.10">
    <property type="match status" value="1"/>
</dbReference>
<keyword evidence="10" id="KW-0862">Zinc</keyword>
<dbReference type="GO" id="GO:0005829">
    <property type="term" value="C:cytosol"/>
    <property type="evidence" value="ECO:0007669"/>
    <property type="project" value="TreeGrafter"/>
</dbReference>
<dbReference type="InterPro" id="IPR006588">
    <property type="entry name" value="Peptide_N_glycanase_PAW_dom"/>
</dbReference>
<dbReference type="InterPro" id="IPR050883">
    <property type="entry name" value="PNGase"/>
</dbReference>
<evidence type="ECO:0000256" key="3">
    <source>
        <dbReference type="ARBA" id="ARBA00004496"/>
    </source>
</evidence>
<dbReference type="EMBL" id="JRES01000204">
    <property type="protein sequence ID" value="KNC33319.1"/>
    <property type="molecule type" value="Genomic_DNA"/>
</dbReference>
<dbReference type="InterPro" id="IPR018997">
    <property type="entry name" value="PUB_domain"/>
</dbReference>
<evidence type="ECO:0000256" key="1">
    <source>
        <dbReference type="ARBA" id="ARBA00001650"/>
    </source>
</evidence>
<organism evidence="15 16">
    <name type="scientific">Lucilia cuprina</name>
    <name type="common">Green bottle fly</name>
    <name type="synonym">Australian sheep blowfly</name>
    <dbReference type="NCBI Taxonomy" id="7375"/>
    <lineage>
        <taxon>Eukaryota</taxon>
        <taxon>Metazoa</taxon>
        <taxon>Ecdysozoa</taxon>
        <taxon>Arthropoda</taxon>
        <taxon>Hexapoda</taxon>
        <taxon>Insecta</taxon>
        <taxon>Pterygota</taxon>
        <taxon>Neoptera</taxon>
        <taxon>Endopterygota</taxon>
        <taxon>Diptera</taxon>
        <taxon>Brachycera</taxon>
        <taxon>Muscomorpha</taxon>
        <taxon>Oestroidea</taxon>
        <taxon>Calliphoridae</taxon>
        <taxon>Luciliinae</taxon>
        <taxon>Lucilia</taxon>
    </lineage>
</organism>
<evidence type="ECO:0000256" key="4">
    <source>
        <dbReference type="ARBA" id="ARBA00009390"/>
    </source>
</evidence>
<feature type="non-terminal residue" evidence="15">
    <location>
        <position position="1"/>
    </location>
</feature>
<dbReference type="SUPFAM" id="SSF143503">
    <property type="entry name" value="PUG domain-like"/>
    <property type="match status" value="1"/>
</dbReference>
<evidence type="ECO:0000256" key="8">
    <source>
        <dbReference type="ARBA" id="ARBA00022723"/>
    </source>
</evidence>
<dbReference type="OMA" id="ENHYCSQ"/>
<dbReference type="PANTHER" id="PTHR12143">
    <property type="entry name" value="PEPTIDE N-GLYCANASE PNGASE -RELATED"/>
    <property type="match status" value="1"/>
</dbReference>
<dbReference type="Gene3D" id="3.10.620.30">
    <property type="match status" value="1"/>
</dbReference>
<evidence type="ECO:0000256" key="10">
    <source>
        <dbReference type="ARBA" id="ARBA00022833"/>
    </source>
</evidence>
<dbReference type="GO" id="GO:0005634">
    <property type="term" value="C:nucleus"/>
    <property type="evidence" value="ECO:0007669"/>
    <property type="project" value="TreeGrafter"/>
</dbReference>
<dbReference type="InterPro" id="IPR008979">
    <property type="entry name" value="Galactose-bd-like_sf"/>
</dbReference>
<dbReference type="GO" id="GO:0000224">
    <property type="term" value="F:peptide-N4-(N-acetyl-beta-glucosaminyl)asparagine amidase activity"/>
    <property type="evidence" value="ECO:0007669"/>
    <property type="project" value="UniProtKB-EC"/>
</dbReference>
<evidence type="ECO:0000313" key="15">
    <source>
        <dbReference type="EMBL" id="KNC33319.1"/>
    </source>
</evidence>
<keyword evidence="9" id="KW-0378">Hydrolase</keyword>
<keyword evidence="7" id="KW-0963">Cytoplasm</keyword>
<comment type="caution">
    <text evidence="15">The sequence shown here is derived from an EMBL/GenBank/DDBJ whole genome shotgun (WGS) entry which is preliminary data.</text>
</comment>
<dbReference type="InterPro" id="IPR038680">
    <property type="entry name" value="PAW_sf"/>
</dbReference>
<keyword evidence="8" id="KW-0479">Metal-binding</keyword>
<comment type="function">
    <text evidence="11">Specifically deglycosylates the denatured form of N-linked glycoproteins in the cytoplasm and assists their proteasome-mediated degradation. Cleaves the beta-aspartyl-glucosamine (GlcNAc) of the glycan and the amide side chain of Asn, converting Asn to Asp. Prefers proteins containing high-mannose over those bearing complex type oligosaccharides. Can recognize misfolded proteins in the endoplasmic reticulum that are exported to the cytosol to be destroyed and deglycosylate them, while it has no activity toward native proteins. Deglycosylation is a prerequisite for subsequent proteasome-mediated degradation of some, but not all, misfolded glycoproteins.</text>
</comment>
<dbReference type="PROSITE" id="PS51398">
    <property type="entry name" value="PAW"/>
    <property type="match status" value="1"/>
</dbReference>
<dbReference type="PANTHER" id="PTHR12143:SF19">
    <property type="entry name" value="PEPTIDE-N(4)-(N-ACETYL-BETA-GLUCOSAMINYL)ASPARAGINE AMIDASE"/>
    <property type="match status" value="1"/>
</dbReference>
<keyword evidence="16" id="KW-1185">Reference proteome</keyword>
<dbReference type="SMART" id="SM00580">
    <property type="entry name" value="PUG"/>
    <property type="match status" value="1"/>
</dbReference>
<evidence type="ECO:0000256" key="6">
    <source>
        <dbReference type="ARBA" id="ARBA00018546"/>
    </source>
</evidence>
<dbReference type="Gene3D" id="1.20.58.2190">
    <property type="match status" value="1"/>
</dbReference>
<dbReference type="GO" id="GO:0006516">
    <property type="term" value="P:glycoprotein catabolic process"/>
    <property type="evidence" value="ECO:0007669"/>
    <property type="project" value="InterPro"/>
</dbReference>
<feature type="domain" description="PAW" evidence="14">
    <location>
        <begin position="475"/>
        <end position="669"/>
    </location>
</feature>
<dbReference type="InterPro" id="IPR038765">
    <property type="entry name" value="Papain-like_cys_pep_sf"/>
</dbReference>
<dbReference type="Proteomes" id="UP000037069">
    <property type="component" value="Unassembled WGS sequence"/>
</dbReference>
<dbReference type="EC" id="3.5.1.52" evidence="5"/>
<dbReference type="Gene3D" id="2.60.120.1020">
    <property type="entry name" value="Peptide N glycanase, PAW domain"/>
    <property type="match status" value="1"/>
</dbReference>
<dbReference type="FunFam" id="2.60.120.1020:FF:000001">
    <property type="entry name" value="Peptide-N(4)-(N-acetyl-beta-glucosaminyl)asparagine amidase"/>
    <property type="match status" value="1"/>
</dbReference>
<evidence type="ECO:0000256" key="9">
    <source>
        <dbReference type="ARBA" id="ARBA00022801"/>
    </source>
</evidence>
<evidence type="ECO:0000256" key="13">
    <source>
        <dbReference type="PROSITE-ProRule" id="PRU00731"/>
    </source>
</evidence>
<dbReference type="Pfam" id="PF04721">
    <property type="entry name" value="PAW"/>
    <property type="match status" value="1"/>
</dbReference>
<evidence type="ECO:0000259" key="14">
    <source>
        <dbReference type="PROSITE" id="PS51398"/>
    </source>
</evidence>
<gene>
    <name evidence="15" type="ORF">FF38_06058</name>
</gene>
<dbReference type="OrthoDB" id="409136at2759"/>
<evidence type="ECO:0000256" key="7">
    <source>
        <dbReference type="ARBA" id="ARBA00022490"/>
    </source>
</evidence>
<dbReference type="InterPro" id="IPR002931">
    <property type="entry name" value="Transglutaminase-like"/>
</dbReference>
<proteinExistence type="inferred from homology"/>
<dbReference type="STRING" id="7375.A0A0L0CPF8"/>
<dbReference type="SUPFAM" id="SSF54001">
    <property type="entry name" value="Cysteine proteinases"/>
    <property type="match status" value="1"/>
</dbReference>
<reference evidence="15 16" key="1">
    <citation type="journal article" date="2015" name="Nat. Commun.">
        <title>Lucilia cuprina genome unlocks parasitic fly biology to underpin future interventions.</title>
        <authorList>
            <person name="Anstead C.A."/>
            <person name="Korhonen P.K."/>
            <person name="Young N.D."/>
            <person name="Hall R.S."/>
            <person name="Jex A.R."/>
            <person name="Murali S.C."/>
            <person name="Hughes D.S."/>
            <person name="Lee S.F."/>
            <person name="Perry T."/>
            <person name="Stroehlein A.J."/>
            <person name="Ansell B.R."/>
            <person name="Breugelmans B."/>
            <person name="Hofmann A."/>
            <person name="Qu J."/>
            <person name="Dugan S."/>
            <person name="Lee S.L."/>
            <person name="Chao H."/>
            <person name="Dinh H."/>
            <person name="Han Y."/>
            <person name="Doddapaneni H.V."/>
            <person name="Worley K.C."/>
            <person name="Muzny D.M."/>
            <person name="Ioannidis P."/>
            <person name="Waterhouse R.M."/>
            <person name="Zdobnov E.M."/>
            <person name="James P.J."/>
            <person name="Bagnall N.H."/>
            <person name="Kotze A.C."/>
            <person name="Gibbs R.A."/>
            <person name="Richards S."/>
            <person name="Batterham P."/>
            <person name="Gasser R.B."/>
        </authorList>
    </citation>
    <scope>NUCLEOTIDE SEQUENCE [LARGE SCALE GENOMIC DNA]</scope>
    <source>
        <strain evidence="15 16">LS</strain>
        <tissue evidence="15">Full body</tissue>
    </source>
</reference>
<evidence type="ECO:0000256" key="5">
    <source>
        <dbReference type="ARBA" id="ARBA00012158"/>
    </source>
</evidence>
<evidence type="ECO:0000313" key="16">
    <source>
        <dbReference type="Proteomes" id="UP000037069"/>
    </source>
</evidence>
<dbReference type="AlphaFoldDB" id="A0A0L0CPF8"/>
<dbReference type="SMART" id="SM00460">
    <property type="entry name" value="TGc"/>
    <property type="match status" value="1"/>
</dbReference>
<dbReference type="SUPFAM" id="SSF49785">
    <property type="entry name" value="Galactose-binding domain-like"/>
    <property type="match status" value="1"/>
</dbReference>
<dbReference type="Pfam" id="PF09409">
    <property type="entry name" value="PUB"/>
    <property type="match status" value="1"/>
</dbReference>
<evidence type="ECO:0000256" key="11">
    <source>
        <dbReference type="ARBA" id="ARBA00024870"/>
    </source>
</evidence>
<dbReference type="GO" id="GO:0046872">
    <property type="term" value="F:metal ion binding"/>
    <property type="evidence" value="ECO:0007669"/>
    <property type="project" value="UniProtKB-KW"/>
</dbReference>
<comment type="cofactor">
    <cofactor evidence="2">
        <name>Zn(2+)</name>
        <dbReference type="ChEBI" id="CHEBI:29105"/>
    </cofactor>
</comment>
<dbReference type="Pfam" id="PF01841">
    <property type="entry name" value="Transglut_core"/>
    <property type="match status" value="1"/>
</dbReference>
<protein>
    <recommendedName>
        <fullName evidence="6">Peptide-N(4)-(N-acetyl-beta-glucosaminyl)asparagine amidase</fullName>
        <ecNumber evidence="5">3.5.1.52</ecNumber>
    </recommendedName>
    <alternativeName>
        <fullName evidence="12">Peptide:N-glycanase</fullName>
    </alternativeName>
</protein>
<dbReference type="InterPro" id="IPR036339">
    <property type="entry name" value="PUB-like_dom_sf"/>
</dbReference>
<comment type="catalytic activity">
    <reaction evidence="1">
        <text>Hydrolysis of an N(4)-(acetyl-beta-D-glucosaminyl)asparagine residue in which the glucosamine residue may be further glycosylated, to yield a (substituted) N-acetyl-beta-D-glucosaminylamine and a peptide containing an aspartate residue.</text>
        <dbReference type="EC" id="3.5.1.52"/>
    </reaction>
</comment>
<comment type="similarity">
    <text evidence="4 13">Belongs to the transglutaminase-like superfamily. PNGase family.</text>
</comment>